<name>M4EYQ4_BRACM</name>
<evidence type="ECO:0000313" key="2">
    <source>
        <dbReference type="Proteomes" id="UP000011750"/>
    </source>
</evidence>
<dbReference type="Gramene" id="Bra033946.1">
    <property type="protein sequence ID" value="Bra033946.1-P"/>
    <property type="gene ID" value="Bra033946"/>
</dbReference>
<dbReference type="STRING" id="51351.M4EYQ4"/>
<keyword evidence="2" id="KW-1185">Reference proteome</keyword>
<proteinExistence type="predicted"/>
<reference evidence="1 2" key="2">
    <citation type="journal article" date="2018" name="Hortic Res">
        <title>Improved Brassica rapa reference genome by single-molecule sequencing and chromosome conformation capture technologies.</title>
        <authorList>
            <person name="Zhang L."/>
            <person name="Cai X."/>
            <person name="Wu J."/>
            <person name="Liu M."/>
            <person name="Grob S."/>
            <person name="Cheng F."/>
            <person name="Liang J."/>
            <person name="Cai C."/>
            <person name="Liu Z."/>
            <person name="Liu B."/>
            <person name="Wang F."/>
            <person name="Li S."/>
            <person name="Liu F."/>
            <person name="Li X."/>
            <person name="Cheng L."/>
            <person name="Yang W."/>
            <person name="Li M.H."/>
            <person name="Grossniklaus U."/>
            <person name="Zheng H."/>
            <person name="Wang X."/>
        </authorList>
    </citation>
    <scope>NUCLEOTIDE SEQUENCE [LARGE SCALE GENOMIC DNA]</scope>
    <source>
        <strain evidence="1 2">cv. Chiifu-401-42</strain>
    </source>
</reference>
<dbReference type="OMA" id="MLGHRPP"/>
<protein>
    <submittedName>
        <fullName evidence="1">Uncharacterized protein</fullName>
    </submittedName>
</protein>
<sequence>MVFSGEGGDYMATMGRERPKTLHNFTLPDLKWGVQRSLRCMKLQSNGGVDDRNRRLWRSAGEEGIEEFGEKMKESIFREQVVDYEEEEGKREREREASPPWNLRKRRAACKAPVAESVNCDEEAKFMSTLTKKEMEDDYMTMMGHRPPRRPKKRLRTLQKQIHLLHPAFYFTQITEDIYQVPDAADTRKFLSNVDVLSISELCGWFLVKFQHPTIDLLVTTGIVQEALLGDEIVGTWTEFKSLGD</sequence>
<dbReference type="PANTHER" id="PTHR33130">
    <property type="entry name" value="PUTATIVE (DUF1639)-RELATED"/>
    <property type="match status" value="1"/>
</dbReference>
<evidence type="ECO:0000313" key="1">
    <source>
        <dbReference type="EnsemblPlants" id="Bra033946.1-P"/>
    </source>
</evidence>
<dbReference type="Pfam" id="PF07797">
    <property type="entry name" value="DUF1639"/>
    <property type="match status" value="1"/>
</dbReference>
<dbReference type="InParanoid" id="M4EYQ4"/>
<dbReference type="EnsemblPlants" id="Bra033946.1">
    <property type="protein sequence ID" value="Bra033946.1-P"/>
    <property type="gene ID" value="Bra033946"/>
</dbReference>
<reference evidence="1 2" key="1">
    <citation type="journal article" date="2011" name="Nat. Genet.">
        <title>The genome of the mesopolyploid crop species Brassica rapa.</title>
        <authorList>
            <consortium name="Brassica rapa Genome Sequencing Project Consortium"/>
            <person name="Wang X."/>
            <person name="Wang H."/>
            <person name="Wang J."/>
            <person name="Sun R."/>
            <person name="Wu J."/>
            <person name="Liu S."/>
            <person name="Bai Y."/>
            <person name="Mun J.H."/>
            <person name="Bancroft I."/>
            <person name="Cheng F."/>
            <person name="Huang S."/>
            <person name="Li X."/>
            <person name="Hua W."/>
            <person name="Wang J."/>
            <person name="Wang X."/>
            <person name="Freeling M."/>
            <person name="Pires J.C."/>
            <person name="Paterson A.H."/>
            <person name="Chalhoub B."/>
            <person name="Wang B."/>
            <person name="Hayward A."/>
            <person name="Sharpe A.G."/>
            <person name="Park B.S."/>
            <person name="Weisshaar B."/>
            <person name="Liu B."/>
            <person name="Li B."/>
            <person name="Liu B."/>
            <person name="Tong C."/>
            <person name="Song C."/>
            <person name="Duran C."/>
            <person name="Peng C."/>
            <person name="Geng C."/>
            <person name="Koh C."/>
            <person name="Lin C."/>
            <person name="Edwards D."/>
            <person name="Mu D."/>
            <person name="Shen D."/>
            <person name="Soumpourou E."/>
            <person name="Li F."/>
            <person name="Fraser F."/>
            <person name="Conant G."/>
            <person name="Lassalle G."/>
            <person name="King G.J."/>
            <person name="Bonnema G."/>
            <person name="Tang H."/>
            <person name="Wang H."/>
            <person name="Belcram H."/>
            <person name="Zhou H."/>
            <person name="Hirakawa H."/>
            <person name="Abe H."/>
            <person name="Guo H."/>
            <person name="Wang H."/>
            <person name="Jin H."/>
            <person name="Parkin I.A."/>
            <person name="Batley J."/>
            <person name="Kim J.S."/>
            <person name="Just J."/>
            <person name="Li J."/>
            <person name="Xu J."/>
            <person name="Deng J."/>
            <person name="Kim J.A."/>
            <person name="Li J."/>
            <person name="Yu J."/>
            <person name="Meng J."/>
            <person name="Wang J."/>
            <person name="Min J."/>
            <person name="Poulain J."/>
            <person name="Wang J."/>
            <person name="Hatakeyama K."/>
            <person name="Wu K."/>
            <person name="Wang L."/>
            <person name="Fang L."/>
            <person name="Trick M."/>
            <person name="Links M.G."/>
            <person name="Zhao M."/>
            <person name="Jin M."/>
            <person name="Ramchiary N."/>
            <person name="Drou N."/>
            <person name="Berkman P.J."/>
            <person name="Cai Q."/>
            <person name="Huang Q."/>
            <person name="Li R."/>
            <person name="Tabata S."/>
            <person name="Cheng S."/>
            <person name="Zhang S."/>
            <person name="Zhang S."/>
            <person name="Huang S."/>
            <person name="Sato S."/>
            <person name="Sun S."/>
            <person name="Kwon S.J."/>
            <person name="Choi S.R."/>
            <person name="Lee T.H."/>
            <person name="Fan W."/>
            <person name="Zhao X."/>
            <person name="Tan X."/>
            <person name="Xu X."/>
            <person name="Wang Y."/>
            <person name="Qiu Y."/>
            <person name="Yin Y."/>
            <person name="Li Y."/>
            <person name="Du Y."/>
            <person name="Liao Y."/>
            <person name="Lim Y."/>
            <person name="Narusaka Y."/>
            <person name="Wang Y."/>
            <person name="Wang Z."/>
            <person name="Li Z."/>
            <person name="Wang Z."/>
            <person name="Xiong Z."/>
            <person name="Zhang Z."/>
        </authorList>
    </citation>
    <scope>NUCLEOTIDE SEQUENCE [LARGE SCALE GENOMIC DNA]</scope>
    <source>
        <strain evidence="1 2">cv. Chiifu-401-42</strain>
    </source>
</reference>
<dbReference type="HOGENOM" id="CLU_075926_3_1_1"/>
<dbReference type="InterPro" id="IPR012438">
    <property type="entry name" value="DUF1639"/>
</dbReference>
<dbReference type="PANTHER" id="PTHR33130:SF31">
    <property type="entry name" value="(RAPE) HYPOTHETICAL PROTEIN"/>
    <property type="match status" value="1"/>
</dbReference>
<reference evidence="1" key="3">
    <citation type="submission" date="2023-03" db="UniProtKB">
        <authorList>
            <consortium name="EnsemblPlants"/>
        </authorList>
    </citation>
    <scope>IDENTIFICATION</scope>
    <source>
        <strain evidence="1">cv. Chiifu-401-42</strain>
    </source>
</reference>
<dbReference type="AlphaFoldDB" id="M4EYQ4"/>
<dbReference type="Proteomes" id="UP000011750">
    <property type="component" value="Chromosome A02"/>
</dbReference>
<accession>M4EYQ4</accession>
<organism evidence="1 2">
    <name type="scientific">Brassica campestris</name>
    <name type="common">Field mustard</name>
    <dbReference type="NCBI Taxonomy" id="3711"/>
    <lineage>
        <taxon>Eukaryota</taxon>
        <taxon>Viridiplantae</taxon>
        <taxon>Streptophyta</taxon>
        <taxon>Embryophyta</taxon>
        <taxon>Tracheophyta</taxon>
        <taxon>Spermatophyta</taxon>
        <taxon>Magnoliopsida</taxon>
        <taxon>eudicotyledons</taxon>
        <taxon>Gunneridae</taxon>
        <taxon>Pentapetalae</taxon>
        <taxon>rosids</taxon>
        <taxon>malvids</taxon>
        <taxon>Brassicales</taxon>
        <taxon>Brassicaceae</taxon>
        <taxon>Brassiceae</taxon>
        <taxon>Brassica</taxon>
    </lineage>
</organism>